<sequence length="105" mass="12590">MFRCNTVFLYPSCWRRQLNGVLDPTKWQNRRILRWSRTIFSETGKWEQNYTSETRKKVENWWCSRIKESFSKITETDVSVATTIKNTCLKDIVFLLPITYEASLV</sequence>
<dbReference type="GeneTree" id="ENSGT01000000220530"/>
<dbReference type="AlphaFoldDB" id="A0A8C5WTU4"/>
<organism evidence="1 2">
    <name type="scientific">Laticauda laticaudata</name>
    <name type="common">Blue-ringed sea krait</name>
    <name type="synonym">Blue-lipped sea krait</name>
    <dbReference type="NCBI Taxonomy" id="8630"/>
    <lineage>
        <taxon>Eukaryota</taxon>
        <taxon>Metazoa</taxon>
        <taxon>Chordata</taxon>
        <taxon>Craniata</taxon>
        <taxon>Vertebrata</taxon>
        <taxon>Euteleostomi</taxon>
        <taxon>Lepidosauria</taxon>
        <taxon>Squamata</taxon>
        <taxon>Bifurcata</taxon>
        <taxon>Unidentata</taxon>
        <taxon>Episquamata</taxon>
        <taxon>Toxicofera</taxon>
        <taxon>Serpentes</taxon>
        <taxon>Colubroidea</taxon>
        <taxon>Elapidae</taxon>
        <taxon>Laticaudinae</taxon>
        <taxon>Laticauda</taxon>
    </lineage>
</organism>
<accession>A0A8C5WTU4</accession>
<reference evidence="1" key="1">
    <citation type="submission" date="2025-08" db="UniProtKB">
        <authorList>
            <consortium name="Ensembl"/>
        </authorList>
    </citation>
    <scope>IDENTIFICATION</scope>
</reference>
<name>A0A8C5WTU4_LATLA</name>
<evidence type="ECO:0000313" key="1">
    <source>
        <dbReference type="Ensembl" id="ENSLLTP00000012526.1"/>
    </source>
</evidence>
<dbReference type="Ensembl" id="ENSLLTT00000013012.1">
    <property type="protein sequence ID" value="ENSLLTP00000012526.1"/>
    <property type="gene ID" value="ENSLLTG00000009588.1"/>
</dbReference>
<dbReference type="Proteomes" id="UP000694406">
    <property type="component" value="Unplaced"/>
</dbReference>
<reference evidence="1" key="2">
    <citation type="submission" date="2025-09" db="UniProtKB">
        <authorList>
            <consortium name="Ensembl"/>
        </authorList>
    </citation>
    <scope>IDENTIFICATION</scope>
</reference>
<keyword evidence="2" id="KW-1185">Reference proteome</keyword>
<proteinExistence type="predicted"/>
<protein>
    <submittedName>
        <fullName evidence="1">Uncharacterized protein</fullName>
    </submittedName>
</protein>
<evidence type="ECO:0000313" key="2">
    <source>
        <dbReference type="Proteomes" id="UP000694406"/>
    </source>
</evidence>